<dbReference type="AlphaFoldDB" id="A0A0G0W6Y2"/>
<sequence length="236" mass="27428">MSEESKENNVSLTSKKQNELLRKLKLPQRPIPLLLVVSIYSVIAYYLWPVLLCILTIWFVNKKVPVKKNKVILITSLVVLALIASSFWFIRLNNNYKVAKQKNEAERIVREAQEKENKKKREEEAKVKSQKDQEEKAKIAEETKDLDTKVTYNTVAFKIDNNEDKNWVNCIFRMNNKYEYRTNGIPKKDSVIVPFIEFATGDGTRFNVYQTKIQDLAVLCANEGSTILRSNTFMIN</sequence>
<comment type="caution">
    <text evidence="3">The sequence shown here is derived from an EMBL/GenBank/DDBJ whole genome shotgun (WGS) entry which is preliminary data.</text>
</comment>
<accession>A0A0G0W6Y2</accession>
<dbReference type="EMBL" id="LCBL01000005">
    <property type="protein sequence ID" value="KKS08715.1"/>
    <property type="molecule type" value="Genomic_DNA"/>
</dbReference>
<feature type="transmembrane region" description="Helical" evidence="2">
    <location>
        <begin position="71"/>
        <end position="90"/>
    </location>
</feature>
<evidence type="ECO:0000313" key="3">
    <source>
        <dbReference type="EMBL" id="KKS08715.1"/>
    </source>
</evidence>
<evidence type="ECO:0000313" key="4">
    <source>
        <dbReference type="Proteomes" id="UP000033869"/>
    </source>
</evidence>
<evidence type="ECO:0000256" key="2">
    <source>
        <dbReference type="SAM" id="Phobius"/>
    </source>
</evidence>
<dbReference type="Proteomes" id="UP000033869">
    <property type="component" value="Unassembled WGS sequence"/>
</dbReference>
<gene>
    <name evidence="3" type="ORF">UU65_C0005G0026</name>
</gene>
<name>A0A0G0W6Y2_UNCC2</name>
<organism evidence="3 4">
    <name type="scientific">candidate division CPR2 bacterium GW2011_GWC1_41_48</name>
    <dbReference type="NCBI Taxonomy" id="1618344"/>
    <lineage>
        <taxon>Bacteria</taxon>
        <taxon>Bacteria division CPR2</taxon>
    </lineage>
</organism>
<evidence type="ECO:0000256" key="1">
    <source>
        <dbReference type="SAM" id="MobiDB-lite"/>
    </source>
</evidence>
<protein>
    <submittedName>
        <fullName evidence="3">Uncharacterized protein</fullName>
    </submittedName>
</protein>
<feature type="transmembrane region" description="Helical" evidence="2">
    <location>
        <begin position="31"/>
        <end position="59"/>
    </location>
</feature>
<feature type="region of interest" description="Disordered" evidence="1">
    <location>
        <begin position="113"/>
        <end position="132"/>
    </location>
</feature>
<keyword evidence="2" id="KW-0472">Membrane</keyword>
<reference evidence="3 4" key="1">
    <citation type="journal article" date="2015" name="Nature">
        <title>rRNA introns, odd ribosomes, and small enigmatic genomes across a large radiation of phyla.</title>
        <authorList>
            <person name="Brown C.T."/>
            <person name="Hug L.A."/>
            <person name="Thomas B.C."/>
            <person name="Sharon I."/>
            <person name="Castelle C.J."/>
            <person name="Singh A."/>
            <person name="Wilkins M.J."/>
            <person name="Williams K.H."/>
            <person name="Banfield J.F."/>
        </authorList>
    </citation>
    <scope>NUCLEOTIDE SEQUENCE [LARGE SCALE GENOMIC DNA]</scope>
</reference>
<proteinExistence type="predicted"/>
<keyword evidence="2" id="KW-1133">Transmembrane helix</keyword>
<keyword evidence="2" id="KW-0812">Transmembrane</keyword>